<feature type="compositionally biased region" description="Basic and acidic residues" evidence="1">
    <location>
        <begin position="1"/>
        <end position="20"/>
    </location>
</feature>
<reference evidence="3 4" key="1">
    <citation type="submission" date="2019-03" db="EMBL/GenBank/DDBJ databases">
        <title>Genomic Encyclopedia of Type Strains, Phase IV (KMG-IV): sequencing the most valuable type-strain genomes for metagenomic binning, comparative biology and taxonomic classification.</title>
        <authorList>
            <person name="Goeker M."/>
        </authorList>
    </citation>
    <scope>NUCLEOTIDE SEQUENCE [LARGE SCALE GENOMIC DNA]</scope>
    <source>
        <strain evidence="3 4">DSM 23344</strain>
    </source>
</reference>
<dbReference type="InterPro" id="IPR052340">
    <property type="entry name" value="RNase_Y/CdgJ"/>
</dbReference>
<dbReference type="PANTHER" id="PTHR33525">
    <property type="match status" value="1"/>
</dbReference>
<gene>
    <name evidence="3" type="ORF">EV688_102109</name>
</gene>
<feature type="region of interest" description="Disordered" evidence="1">
    <location>
        <begin position="1"/>
        <end position="50"/>
    </location>
</feature>
<protein>
    <submittedName>
        <fullName evidence="3">HDOD domain-containing protein</fullName>
    </submittedName>
</protein>
<evidence type="ECO:0000313" key="4">
    <source>
        <dbReference type="Proteomes" id="UP000294980"/>
    </source>
</evidence>
<name>A0A4R2KX73_9GAMM</name>
<dbReference type="PROSITE" id="PS51833">
    <property type="entry name" value="HDOD"/>
    <property type="match status" value="1"/>
</dbReference>
<evidence type="ECO:0000259" key="2">
    <source>
        <dbReference type="PROSITE" id="PS51833"/>
    </source>
</evidence>
<dbReference type="AlphaFoldDB" id="A0A4R2KX73"/>
<evidence type="ECO:0000313" key="3">
    <source>
        <dbReference type="EMBL" id="TCO77652.1"/>
    </source>
</evidence>
<feature type="domain" description="HDOD" evidence="2">
    <location>
        <begin position="79"/>
        <end position="273"/>
    </location>
</feature>
<accession>A0A4R2KX73</accession>
<dbReference type="Gene3D" id="1.10.3210.10">
    <property type="entry name" value="Hypothetical protein af1432"/>
    <property type="match status" value="1"/>
</dbReference>
<sequence>MGWFTRNKDDKSAVRSDASRRKPVVGDTVTERRPAATARSEPATARPVTERKVPNELADFFLVMEDHLTEVEREDVAEIVARLRQPPPILERVTKGLDDPDALAEAVKSNPALTADILRTVNSAAFALSAPISSIQHAITYLGTSLVKGLVLQSTVNRVMEFEHASQQDAYMRLWRSSYVASTTALMLGQHLGVAHPSILSTRSLLANLGDLALLSARADMAGLYARKATLFSRAKAQQDELMANAAVISGMLVEQWGLPEALIRGLQHGYIPMALPPAQHPDIDGDLASAVLCYVAERIGDQVAFHGVTDIGDVDLAAQEALEYFYLPDYLMASDMPKIQAALGDAAVRRRVNHLISTLGRD</sequence>
<keyword evidence="4" id="KW-1185">Reference proteome</keyword>
<dbReference type="SUPFAM" id="SSF109604">
    <property type="entry name" value="HD-domain/PDEase-like"/>
    <property type="match status" value="1"/>
</dbReference>
<dbReference type="PANTHER" id="PTHR33525:SF4">
    <property type="entry name" value="CYCLIC DI-GMP PHOSPHODIESTERASE CDGJ"/>
    <property type="match status" value="1"/>
</dbReference>
<dbReference type="EMBL" id="SLWX01000002">
    <property type="protein sequence ID" value="TCO77652.1"/>
    <property type="molecule type" value="Genomic_DNA"/>
</dbReference>
<dbReference type="Proteomes" id="UP000294980">
    <property type="component" value="Unassembled WGS sequence"/>
</dbReference>
<dbReference type="RefSeq" id="WP_117314534.1">
    <property type="nucleotide sequence ID" value="NZ_QQSW01000001.1"/>
</dbReference>
<proteinExistence type="predicted"/>
<dbReference type="InterPro" id="IPR013976">
    <property type="entry name" value="HDOD"/>
</dbReference>
<dbReference type="Pfam" id="PF08668">
    <property type="entry name" value="HDOD"/>
    <property type="match status" value="1"/>
</dbReference>
<comment type="caution">
    <text evidence="3">The sequence shown here is derived from an EMBL/GenBank/DDBJ whole genome shotgun (WGS) entry which is preliminary data.</text>
</comment>
<evidence type="ECO:0000256" key="1">
    <source>
        <dbReference type="SAM" id="MobiDB-lite"/>
    </source>
</evidence>
<dbReference type="OrthoDB" id="9770715at2"/>
<organism evidence="3 4">
    <name type="scientific">Chromatocurvus halotolerans</name>
    <dbReference type="NCBI Taxonomy" id="1132028"/>
    <lineage>
        <taxon>Bacteria</taxon>
        <taxon>Pseudomonadati</taxon>
        <taxon>Pseudomonadota</taxon>
        <taxon>Gammaproteobacteria</taxon>
        <taxon>Cellvibrionales</taxon>
        <taxon>Halieaceae</taxon>
        <taxon>Chromatocurvus</taxon>
    </lineage>
</organism>